<evidence type="ECO:0000313" key="2">
    <source>
        <dbReference type="Proteomes" id="UP000789739"/>
    </source>
</evidence>
<evidence type="ECO:0000313" key="1">
    <source>
        <dbReference type="EMBL" id="CAG8615896.1"/>
    </source>
</evidence>
<reference evidence="1" key="1">
    <citation type="submission" date="2021-06" db="EMBL/GenBank/DDBJ databases">
        <authorList>
            <person name="Kallberg Y."/>
            <person name="Tangrot J."/>
            <person name="Rosling A."/>
        </authorList>
    </citation>
    <scope>NUCLEOTIDE SEQUENCE</scope>
    <source>
        <strain evidence="1">BR232B</strain>
    </source>
</reference>
<dbReference type="EMBL" id="CAJVPI010001504">
    <property type="protein sequence ID" value="CAG8615896.1"/>
    <property type="molecule type" value="Genomic_DNA"/>
</dbReference>
<protein>
    <submittedName>
        <fullName evidence="1">10614_t:CDS:1</fullName>
    </submittedName>
</protein>
<dbReference type="Proteomes" id="UP000789739">
    <property type="component" value="Unassembled WGS sequence"/>
</dbReference>
<gene>
    <name evidence="1" type="ORF">PBRASI_LOCUS8430</name>
</gene>
<sequence length="173" mass="19196">MSFTEATKREELQEVRKKNLVDNLNTAAEIATNTTTLTQTDTKVELTESIFASTQEFETKQSEKGDRKYGKTKITKNNDKEISKPAPAATAVIEETKVELADTVRRSVEDVETKITKNNDKEISKTAQAVTAVIEGTKVELADTVRRSPFSVEDVETKITKNNDKEISKTAPA</sequence>
<comment type="caution">
    <text evidence="1">The sequence shown here is derived from an EMBL/GenBank/DDBJ whole genome shotgun (WGS) entry which is preliminary data.</text>
</comment>
<proteinExistence type="predicted"/>
<accession>A0A9N9CXU0</accession>
<dbReference type="AlphaFoldDB" id="A0A9N9CXU0"/>
<name>A0A9N9CXU0_9GLOM</name>
<feature type="non-terminal residue" evidence="1">
    <location>
        <position position="173"/>
    </location>
</feature>
<keyword evidence="2" id="KW-1185">Reference proteome</keyword>
<organism evidence="1 2">
    <name type="scientific">Paraglomus brasilianum</name>
    <dbReference type="NCBI Taxonomy" id="144538"/>
    <lineage>
        <taxon>Eukaryota</taxon>
        <taxon>Fungi</taxon>
        <taxon>Fungi incertae sedis</taxon>
        <taxon>Mucoromycota</taxon>
        <taxon>Glomeromycotina</taxon>
        <taxon>Glomeromycetes</taxon>
        <taxon>Paraglomerales</taxon>
        <taxon>Paraglomeraceae</taxon>
        <taxon>Paraglomus</taxon>
    </lineage>
</organism>